<evidence type="ECO:0000313" key="2">
    <source>
        <dbReference type="EMBL" id="CAB9529319.1"/>
    </source>
</evidence>
<dbReference type="AlphaFoldDB" id="A0A9N8F2A4"/>
<protein>
    <submittedName>
        <fullName evidence="2">IG</fullName>
    </submittedName>
</protein>
<dbReference type="OrthoDB" id="55699at2759"/>
<feature type="compositionally biased region" description="Basic and acidic residues" evidence="1">
    <location>
        <begin position="373"/>
        <end position="384"/>
    </location>
</feature>
<feature type="compositionally biased region" description="Polar residues" evidence="1">
    <location>
        <begin position="352"/>
        <end position="368"/>
    </location>
</feature>
<gene>
    <name evidence="2" type="ORF">SEMRO_2463_G328440.1</name>
</gene>
<organism evidence="2 3">
    <name type="scientific">Seminavis robusta</name>
    <dbReference type="NCBI Taxonomy" id="568900"/>
    <lineage>
        <taxon>Eukaryota</taxon>
        <taxon>Sar</taxon>
        <taxon>Stramenopiles</taxon>
        <taxon>Ochrophyta</taxon>
        <taxon>Bacillariophyta</taxon>
        <taxon>Bacillariophyceae</taxon>
        <taxon>Bacillariophycidae</taxon>
        <taxon>Naviculales</taxon>
        <taxon>Naviculaceae</taxon>
        <taxon>Seminavis</taxon>
    </lineage>
</organism>
<feature type="compositionally biased region" description="Basic and acidic residues" evidence="1">
    <location>
        <begin position="199"/>
        <end position="212"/>
    </location>
</feature>
<feature type="region of interest" description="Disordered" evidence="1">
    <location>
        <begin position="199"/>
        <end position="241"/>
    </location>
</feature>
<dbReference type="EMBL" id="CAICTM010002461">
    <property type="protein sequence ID" value="CAB9529319.1"/>
    <property type="molecule type" value="Genomic_DNA"/>
</dbReference>
<dbReference type="Proteomes" id="UP001153069">
    <property type="component" value="Unassembled WGS sequence"/>
</dbReference>
<keyword evidence="3" id="KW-1185">Reference proteome</keyword>
<proteinExistence type="predicted"/>
<feature type="compositionally biased region" description="Basic and acidic residues" evidence="1">
    <location>
        <begin position="223"/>
        <end position="240"/>
    </location>
</feature>
<feature type="compositionally biased region" description="Basic and acidic residues" evidence="1">
    <location>
        <begin position="29"/>
        <end position="40"/>
    </location>
</feature>
<feature type="region of interest" description="Disordered" evidence="1">
    <location>
        <begin position="347"/>
        <end position="384"/>
    </location>
</feature>
<evidence type="ECO:0000313" key="3">
    <source>
        <dbReference type="Proteomes" id="UP001153069"/>
    </source>
</evidence>
<name>A0A9N8F2A4_9STRA</name>
<sequence length="384" mass="43336">MPLDTSMFETNTAAPMGLGDFQARQRALKQQERRRKSDCAEQMRKIQFGGLNQTDIQLAEIKREARKSHADAAKFMHESLSKASQGCDAQFLRDKAIKEEARQKQLAANKMRHSYKGGVNEDDLKLSEIKKEERMKKQEVEELNRGYKGGVREEDLKLAELKKEERLKKQAAEESNRGYKGGVREEDLKLAEIKREARKAEQDAAHYNHESLSRNSQALDAQFLRDKAMKEEDRQGRIEADQNLLGYSGGVKEDDLKLAELKKEDRLKKEAAAELNRGYKGGVKEDDLKLAELKKEERLKKEAAAELNRGYKGGVNEEDLKLTAIKKEERQQKQAADELNHSYAAGLAASNLPATTSDVTEASPSTDIEQAPPEEKKESTSADC</sequence>
<reference evidence="2" key="1">
    <citation type="submission" date="2020-06" db="EMBL/GenBank/DDBJ databases">
        <authorList>
            <consortium name="Plant Systems Biology data submission"/>
        </authorList>
    </citation>
    <scope>NUCLEOTIDE SEQUENCE</scope>
    <source>
        <strain evidence="2">D6</strain>
    </source>
</reference>
<accession>A0A9N8F2A4</accession>
<evidence type="ECO:0000256" key="1">
    <source>
        <dbReference type="SAM" id="MobiDB-lite"/>
    </source>
</evidence>
<comment type="caution">
    <text evidence="2">The sequence shown here is derived from an EMBL/GenBank/DDBJ whole genome shotgun (WGS) entry which is preliminary data.</text>
</comment>
<feature type="region of interest" description="Disordered" evidence="1">
    <location>
        <begin position="1"/>
        <end position="40"/>
    </location>
</feature>